<protein>
    <submittedName>
        <fullName evidence="1">Uncharacterized protein</fullName>
    </submittedName>
</protein>
<accession>A0ACC2T0Q6</accession>
<sequence length="230" mass="24170">MLNLQLESFAGGVEGANIVSWLQSTETRLCICQFPEPMWVATASGRVTGPAAVWFTNLASQELDVTWAAVRNAFLNIPDNKLSLPADLEWLASSSSSPAKNNELISNICSILPCFKLEMTSESLLSATKFKPGSSLSLTDVDLNLITVNSSSNQLFPLKPGSSQSTGCNSKLNCPVVTPGDVGSKSKAGNVLCPVLGSLMVSPPVVLIVTLLKSPGSCGDDLLPAKAISE</sequence>
<gene>
    <name evidence="1" type="ORF">DSO57_1031938</name>
</gene>
<keyword evidence="2" id="KW-1185">Reference proteome</keyword>
<name>A0ACC2T0Q6_9FUNG</name>
<comment type="caution">
    <text evidence="1">The sequence shown here is derived from an EMBL/GenBank/DDBJ whole genome shotgun (WGS) entry which is preliminary data.</text>
</comment>
<evidence type="ECO:0000313" key="1">
    <source>
        <dbReference type="EMBL" id="KAJ9068115.1"/>
    </source>
</evidence>
<proteinExistence type="predicted"/>
<reference evidence="1" key="1">
    <citation type="submission" date="2022-04" db="EMBL/GenBank/DDBJ databases">
        <title>Genome of the entomopathogenic fungus Entomophthora muscae.</title>
        <authorList>
            <person name="Elya C."/>
            <person name="Lovett B.R."/>
            <person name="Lee E."/>
            <person name="Macias A.M."/>
            <person name="Hajek A.E."/>
            <person name="De Bivort B.L."/>
            <person name="Kasson M.T."/>
            <person name="De Fine Licht H.H."/>
            <person name="Stajich J.E."/>
        </authorList>
    </citation>
    <scope>NUCLEOTIDE SEQUENCE</scope>
    <source>
        <strain evidence="1">Berkeley</strain>
    </source>
</reference>
<organism evidence="1 2">
    <name type="scientific">Entomophthora muscae</name>
    <dbReference type="NCBI Taxonomy" id="34485"/>
    <lineage>
        <taxon>Eukaryota</taxon>
        <taxon>Fungi</taxon>
        <taxon>Fungi incertae sedis</taxon>
        <taxon>Zoopagomycota</taxon>
        <taxon>Entomophthoromycotina</taxon>
        <taxon>Entomophthoromycetes</taxon>
        <taxon>Entomophthorales</taxon>
        <taxon>Entomophthoraceae</taxon>
        <taxon>Entomophthora</taxon>
    </lineage>
</organism>
<dbReference type="EMBL" id="QTSX02003785">
    <property type="protein sequence ID" value="KAJ9068115.1"/>
    <property type="molecule type" value="Genomic_DNA"/>
</dbReference>
<evidence type="ECO:0000313" key="2">
    <source>
        <dbReference type="Proteomes" id="UP001165960"/>
    </source>
</evidence>
<dbReference type="Proteomes" id="UP001165960">
    <property type="component" value="Unassembled WGS sequence"/>
</dbReference>